<reference evidence="1 2" key="1">
    <citation type="journal article" date="2015" name="Nature">
        <title>rRNA introns, odd ribosomes, and small enigmatic genomes across a large radiation of phyla.</title>
        <authorList>
            <person name="Brown C.T."/>
            <person name="Hug L.A."/>
            <person name="Thomas B.C."/>
            <person name="Sharon I."/>
            <person name="Castelle C.J."/>
            <person name="Singh A."/>
            <person name="Wilkins M.J."/>
            <person name="Williams K.H."/>
            <person name="Banfield J.F."/>
        </authorList>
    </citation>
    <scope>NUCLEOTIDE SEQUENCE [LARGE SCALE GENOMIC DNA]</scope>
</reference>
<comment type="caution">
    <text evidence="1">The sequence shown here is derived from an EMBL/GenBank/DDBJ whole genome shotgun (WGS) entry which is preliminary data.</text>
</comment>
<evidence type="ECO:0000313" key="2">
    <source>
        <dbReference type="Proteomes" id="UP000033859"/>
    </source>
</evidence>
<gene>
    <name evidence="1" type="ORF">UU84_C0030G0011</name>
</gene>
<dbReference type="EMBL" id="LCCE01000030">
    <property type="protein sequence ID" value="KKS25973.1"/>
    <property type="molecule type" value="Genomic_DNA"/>
</dbReference>
<evidence type="ECO:0000313" key="1">
    <source>
        <dbReference type="EMBL" id="KKS25973.1"/>
    </source>
</evidence>
<accession>A0A0G1AL10</accession>
<dbReference type="Proteomes" id="UP000033859">
    <property type="component" value="Unassembled WGS sequence"/>
</dbReference>
<sequence length="93" mass="10127">MRFDPAGFTNNPQIPTAKSIVDYVFRYLGFKLLSQEEREEIFGVQTEHGGGLNTEIAESQSSNDKILAELISVSTGKIDNKVAVIHADAPACS</sequence>
<feature type="non-terminal residue" evidence="1">
    <location>
        <position position="93"/>
    </location>
</feature>
<proteinExistence type="predicted"/>
<dbReference type="AlphaFoldDB" id="A0A0G1AL10"/>
<name>A0A0G1AL10_9BACT</name>
<protein>
    <submittedName>
        <fullName evidence="1">Ribonucleoside-diphosphate reductase, adenosylcobalamin-dependent</fullName>
    </submittedName>
</protein>
<organism evidence="1 2">
    <name type="scientific">Candidatus Yanofskybacteria bacterium GW2011_GWC2_41_9</name>
    <dbReference type="NCBI Taxonomy" id="1619029"/>
    <lineage>
        <taxon>Bacteria</taxon>
        <taxon>Candidatus Yanofskyibacteriota</taxon>
    </lineage>
</organism>